<dbReference type="Proteomes" id="UP000295096">
    <property type="component" value="Unassembled WGS sequence"/>
</dbReference>
<name>A0A4R5QEQ5_9PROT</name>
<dbReference type="AlphaFoldDB" id="A0A4R5QEQ5"/>
<dbReference type="RefSeq" id="WP_133290026.1">
    <property type="nucleotide sequence ID" value="NZ_SMSJ01000025.1"/>
</dbReference>
<accession>A0A4R5QEQ5</accession>
<dbReference type="OrthoDB" id="9255525at2"/>
<reference evidence="1 2" key="1">
    <citation type="journal article" date="2016" name="J. Microbiol.">
        <title>Dankookia rubra gen. nov., sp. nov., an alphaproteobacterium isolated from sediment of a shallow stream.</title>
        <authorList>
            <person name="Kim W.H."/>
            <person name="Kim D.H."/>
            <person name="Kang K."/>
            <person name="Ahn T.Y."/>
        </authorList>
    </citation>
    <scope>NUCLEOTIDE SEQUENCE [LARGE SCALE GENOMIC DNA]</scope>
    <source>
        <strain evidence="1 2">JCM30602</strain>
    </source>
</reference>
<evidence type="ECO:0000313" key="1">
    <source>
        <dbReference type="EMBL" id="TDH61159.1"/>
    </source>
</evidence>
<gene>
    <name evidence="1" type="ORF">E2C06_18135</name>
</gene>
<comment type="caution">
    <text evidence="1">The sequence shown here is derived from an EMBL/GenBank/DDBJ whole genome shotgun (WGS) entry which is preliminary data.</text>
</comment>
<organism evidence="1 2">
    <name type="scientific">Dankookia rubra</name>
    <dbReference type="NCBI Taxonomy" id="1442381"/>
    <lineage>
        <taxon>Bacteria</taxon>
        <taxon>Pseudomonadati</taxon>
        <taxon>Pseudomonadota</taxon>
        <taxon>Alphaproteobacteria</taxon>
        <taxon>Acetobacterales</taxon>
        <taxon>Roseomonadaceae</taxon>
        <taxon>Dankookia</taxon>
    </lineage>
</organism>
<evidence type="ECO:0000313" key="2">
    <source>
        <dbReference type="Proteomes" id="UP000295096"/>
    </source>
</evidence>
<dbReference type="EMBL" id="SMSJ01000025">
    <property type="protein sequence ID" value="TDH61159.1"/>
    <property type="molecule type" value="Genomic_DNA"/>
</dbReference>
<sequence length="313" mass="35007">MHPAPSSKNKYFFSETNELHDEIISLHDFVLPAATALWNFRAVIEEEFEKNSVVSVSDLAHKYNTAPGTRGSTNLITPFRTHTWEMQRDRLSEVALVNIIALYEIWCERICQIFGNSDLAIKMQFPSGVTAVNGVLFAINQLQATGSVAISNSIQPSLRQSKKYSLVSINNLLKCYRYFKELRNCLMHRGRRCDGKLWGAQSEFKPVATEAALGMKFVPEHFTALQGQEVQLSFHGVLGFTDVILRIATTIDAEIAATPEGERIVIERIRENAQIPIKADRLPNLFATIGWNGTSLTPELIDLLRTSGVVANV</sequence>
<proteinExistence type="predicted"/>
<protein>
    <submittedName>
        <fullName evidence="1">Uncharacterized protein</fullName>
    </submittedName>
</protein>
<keyword evidence="2" id="KW-1185">Reference proteome</keyword>